<sequence length="262" mass="28785">MTLNTISYQQENEYRLLRHATLLIRIGGTKLLIDPMLSAMGSMSPVANAHNQSRIPTMELPVSTFNLNLILDEIDAVIVTHTHRDHWDAEAQALVRKDTPVFCQPGDDETIRSQGFTQVQAIDNTATFKGITISRTRGQHGTGEIGRQMGQVSGFVLQHKAEVIYIAGDTVWCSEVEEAIAEHHPSLVIVNSGAARFLTGDPITMDVPDIVSLCSAFPHVRVVAVHLESVNHCLLSRGVLKEEMSKAGLGKRVHIPYDGDAF</sequence>
<dbReference type="PANTHER" id="PTHR43546:SF9">
    <property type="entry name" value="L-ASCORBATE-6-PHOSPHATE LACTONASE ULAG-RELATED"/>
    <property type="match status" value="1"/>
</dbReference>
<feature type="domain" description="Metallo-beta-lactamase" evidence="2">
    <location>
        <begin position="31"/>
        <end position="226"/>
    </location>
</feature>
<dbReference type="InterPro" id="IPR001279">
    <property type="entry name" value="Metallo-B-lactamas"/>
</dbReference>
<dbReference type="SUPFAM" id="SSF56281">
    <property type="entry name" value="Metallo-hydrolase/oxidoreductase"/>
    <property type="match status" value="1"/>
</dbReference>
<dbReference type="AlphaFoldDB" id="A0A495IX36"/>
<dbReference type="PANTHER" id="PTHR43546">
    <property type="entry name" value="UPF0173 METAL-DEPENDENT HYDROLASE MJ1163-RELATED"/>
    <property type="match status" value="1"/>
</dbReference>
<dbReference type="GO" id="GO:0016787">
    <property type="term" value="F:hydrolase activity"/>
    <property type="evidence" value="ECO:0007669"/>
    <property type="project" value="UniProtKB-KW"/>
</dbReference>
<evidence type="ECO:0000313" key="4">
    <source>
        <dbReference type="Proteomes" id="UP000268007"/>
    </source>
</evidence>
<dbReference type="OrthoDB" id="9805728at2"/>
<dbReference type="Gene3D" id="3.60.15.10">
    <property type="entry name" value="Ribonuclease Z/Hydroxyacylglutathione hydrolase-like"/>
    <property type="match status" value="1"/>
</dbReference>
<protein>
    <submittedName>
        <fullName evidence="3">L-ascorbate metabolism protein UlaG (Beta-lactamase superfamily)</fullName>
    </submittedName>
</protein>
<dbReference type="Proteomes" id="UP000268007">
    <property type="component" value="Unassembled WGS sequence"/>
</dbReference>
<dbReference type="RefSeq" id="WP_121196219.1">
    <property type="nucleotide sequence ID" value="NZ_RBKU01000001.1"/>
</dbReference>
<name>A0A495IX36_9SPHI</name>
<dbReference type="InterPro" id="IPR036866">
    <property type="entry name" value="RibonucZ/Hydroxyglut_hydro"/>
</dbReference>
<keyword evidence="4" id="KW-1185">Reference proteome</keyword>
<organism evidence="3 4">
    <name type="scientific">Mucilaginibacter gracilis</name>
    <dbReference type="NCBI Taxonomy" id="423350"/>
    <lineage>
        <taxon>Bacteria</taxon>
        <taxon>Pseudomonadati</taxon>
        <taxon>Bacteroidota</taxon>
        <taxon>Sphingobacteriia</taxon>
        <taxon>Sphingobacteriales</taxon>
        <taxon>Sphingobacteriaceae</taxon>
        <taxon>Mucilaginibacter</taxon>
    </lineage>
</organism>
<proteinExistence type="predicted"/>
<reference evidence="3 4" key="1">
    <citation type="submission" date="2018-10" db="EMBL/GenBank/DDBJ databases">
        <title>Genomic Encyclopedia of Archaeal and Bacterial Type Strains, Phase II (KMG-II): from individual species to whole genera.</title>
        <authorList>
            <person name="Goeker M."/>
        </authorList>
    </citation>
    <scope>NUCLEOTIDE SEQUENCE [LARGE SCALE GENOMIC DNA]</scope>
    <source>
        <strain evidence="3 4">DSM 18602</strain>
    </source>
</reference>
<evidence type="ECO:0000256" key="1">
    <source>
        <dbReference type="ARBA" id="ARBA00022801"/>
    </source>
</evidence>
<comment type="caution">
    <text evidence="3">The sequence shown here is derived from an EMBL/GenBank/DDBJ whole genome shotgun (WGS) entry which is preliminary data.</text>
</comment>
<dbReference type="InterPro" id="IPR050114">
    <property type="entry name" value="UPF0173_UPF0282_UlaG_hydrolase"/>
</dbReference>
<evidence type="ECO:0000313" key="3">
    <source>
        <dbReference type="EMBL" id="RKR80429.1"/>
    </source>
</evidence>
<evidence type="ECO:0000259" key="2">
    <source>
        <dbReference type="Pfam" id="PF12706"/>
    </source>
</evidence>
<dbReference type="Pfam" id="PF12706">
    <property type="entry name" value="Lactamase_B_2"/>
    <property type="match status" value="1"/>
</dbReference>
<dbReference type="EMBL" id="RBKU01000001">
    <property type="protein sequence ID" value="RKR80429.1"/>
    <property type="molecule type" value="Genomic_DNA"/>
</dbReference>
<gene>
    <name evidence="3" type="ORF">BDD43_0536</name>
</gene>
<keyword evidence="1" id="KW-0378">Hydrolase</keyword>
<accession>A0A495IX36</accession>